<keyword evidence="5 6" id="KW-0472">Membrane</keyword>
<evidence type="ECO:0000313" key="7">
    <source>
        <dbReference type="EMBL" id="OSG99557.1"/>
    </source>
</evidence>
<dbReference type="Proteomes" id="UP000193179">
    <property type="component" value="Chromosome"/>
</dbReference>
<proteinExistence type="predicted"/>
<evidence type="ECO:0000256" key="4">
    <source>
        <dbReference type="ARBA" id="ARBA00022989"/>
    </source>
</evidence>
<dbReference type="AlphaFoldDB" id="A0A1X2YSS9"/>
<dbReference type="EMBL" id="LNKI01000006">
    <property type="protein sequence ID" value="OSG99557.1"/>
    <property type="molecule type" value="Genomic_DNA"/>
</dbReference>
<evidence type="ECO:0000256" key="2">
    <source>
        <dbReference type="ARBA" id="ARBA00022475"/>
    </source>
</evidence>
<feature type="transmembrane region" description="Helical" evidence="6">
    <location>
        <begin position="83"/>
        <end position="101"/>
    </location>
</feature>
<dbReference type="PANTHER" id="PTHR30250">
    <property type="entry name" value="PST FAMILY PREDICTED COLANIC ACID TRANSPORTER"/>
    <property type="match status" value="1"/>
</dbReference>
<feature type="transmembrane region" description="Helical" evidence="6">
    <location>
        <begin position="7"/>
        <end position="29"/>
    </location>
</feature>
<feature type="transmembrane region" description="Helical" evidence="6">
    <location>
        <begin position="286"/>
        <end position="312"/>
    </location>
</feature>
<feature type="transmembrane region" description="Helical" evidence="6">
    <location>
        <begin position="49"/>
        <end position="71"/>
    </location>
</feature>
<comment type="subcellular location">
    <subcellularLocation>
        <location evidence="1">Cell membrane</location>
        <topology evidence="1">Multi-pass membrane protein</topology>
    </subcellularLocation>
</comment>
<dbReference type="InterPro" id="IPR002797">
    <property type="entry name" value="Polysacc_synth"/>
</dbReference>
<reference evidence="8" key="2">
    <citation type="submission" date="2023-09" db="EMBL/GenBank/DDBJ databases">
        <title>Ecological and genomic based identification of the Bifidobacterium adolescentis prototype of the healthy human gut microbiota.</title>
        <authorList>
            <person name="Lugli G.A."/>
            <person name="Argentini C."/>
            <person name="Tarracchini C."/>
            <person name="Fontana F."/>
            <person name="Alessandri G."/>
            <person name="Mancabelli L."/>
            <person name="Milani C."/>
            <person name="Turroni F."/>
            <person name="Ventura M."/>
        </authorList>
    </citation>
    <scope>NUCLEOTIDE SEQUENCE</scope>
    <source>
        <strain evidence="8">703B</strain>
    </source>
</reference>
<keyword evidence="3 6" id="KW-0812">Transmembrane</keyword>
<dbReference type="Proteomes" id="UP000193208">
    <property type="component" value="Unassembled WGS sequence"/>
</dbReference>
<dbReference type="GO" id="GO:0005886">
    <property type="term" value="C:plasma membrane"/>
    <property type="evidence" value="ECO:0007669"/>
    <property type="project" value="UniProtKB-SubCell"/>
</dbReference>
<feature type="transmembrane region" description="Helical" evidence="6">
    <location>
        <begin position="413"/>
        <end position="434"/>
    </location>
</feature>
<feature type="transmembrane region" description="Helical" evidence="6">
    <location>
        <begin position="113"/>
        <end position="130"/>
    </location>
</feature>
<evidence type="ECO:0000313" key="9">
    <source>
        <dbReference type="Proteomes" id="UP000193208"/>
    </source>
</evidence>
<feature type="transmembrane region" description="Helical" evidence="6">
    <location>
        <begin position="440"/>
        <end position="464"/>
    </location>
</feature>
<dbReference type="RefSeq" id="WP_032682394.1">
    <property type="nucleotide sequence ID" value="NZ_CP133648.1"/>
</dbReference>
<feature type="transmembrane region" description="Helical" evidence="6">
    <location>
        <begin position="324"/>
        <end position="344"/>
    </location>
</feature>
<organism evidence="7 9">
    <name type="scientific">Bifidobacterium adolescentis</name>
    <dbReference type="NCBI Taxonomy" id="1680"/>
    <lineage>
        <taxon>Bacteria</taxon>
        <taxon>Bacillati</taxon>
        <taxon>Actinomycetota</taxon>
        <taxon>Actinomycetes</taxon>
        <taxon>Bifidobacteriales</taxon>
        <taxon>Bifidobacteriaceae</taxon>
        <taxon>Bifidobacterium</taxon>
    </lineage>
</organism>
<name>A0A1X2YSS9_BIFAD</name>
<evidence type="ECO:0000256" key="5">
    <source>
        <dbReference type="ARBA" id="ARBA00023136"/>
    </source>
</evidence>
<evidence type="ECO:0000256" key="1">
    <source>
        <dbReference type="ARBA" id="ARBA00004651"/>
    </source>
</evidence>
<evidence type="ECO:0000256" key="3">
    <source>
        <dbReference type="ARBA" id="ARBA00022692"/>
    </source>
</evidence>
<feature type="transmembrane region" description="Helical" evidence="6">
    <location>
        <begin position="142"/>
        <end position="163"/>
    </location>
</feature>
<feature type="transmembrane region" description="Helical" evidence="6">
    <location>
        <begin position="382"/>
        <end position="401"/>
    </location>
</feature>
<feature type="transmembrane region" description="Helical" evidence="6">
    <location>
        <begin position="212"/>
        <end position="229"/>
    </location>
</feature>
<feature type="transmembrane region" description="Helical" evidence="6">
    <location>
        <begin position="169"/>
        <end position="191"/>
    </location>
</feature>
<dbReference type="Pfam" id="PF01943">
    <property type="entry name" value="Polysacc_synt"/>
    <property type="match status" value="1"/>
</dbReference>
<evidence type="ECO:0000256" key="6">
    <source>
        <dbReference type="SAM" id="Phobius"/>
    </source>
</evidence>
<evidence type="ECO:0000313" key="8">
    <source>
        <dbReference type="EMBL" id="WNE85088.1"/>
    </source>
</evidence>
<keyword evidence="2" id="KW-1003">Cell membrane</keyword>
<gene>
    <name evidence="7" type="ORF">AL0467_1545</name>
    <name evidence="8" type="ORF">B0703_08910</name>
</gene>
<feature type="transmembrane region" description="Helical" evidence="6">
    <location>
        <begin position="356"/>
        <end position="376"/>
    </location>
</feature>
<dbReference type="PANTHER" id="PTHR30250:SF11">
    <property type="entry name" value="O-ANTIGEN TRANSPORTER-RELATED"/>
    <property type="match status" value="1"/>
</dbReference>
<sequence>MNKYKTLLLNIGLFGINTVATKLITFLLVPLYTYYLSTKEFGITDMSLTVISLVLPIASMSISDAVLRFVIDDSNDQKSVVSYGLIVIVLSCAIVALLLPVLKLSVFGGLGNYSGYFLLMYVSTALMTYAGNVARGLNQIKIIPICASISTLITGISAYLLIVRQGIGIQGYFISVSAGPLVGTAIYTIVGKHYKYYSLRSLSGNVPLIKNMLVYALPLVPNTLFWWLGTSINRFFITGMLGIGASGLYAAASKIPNLLNLAYSIFQQAWQLSTFQEYRKSDIGKFFSMILIPLQAVLTVGASFIMLISQLLASFMLQKSFYSAWTLIPVVLLGFYFSCMNTFYGTVYTTLMKTKYLMTTTIVGSLVCVIATAGLIPVLGLYGAGAASILCNAVIYVMRMINSRRLVSIDVNYCILVISIVLLGVQMMITAMAVPYYWVYGVLIFLVLTGIHGMRCVPLLQLVVGKKNK</sequence>
<keyword evidence="4 6" id="KW-1133">Transmembrane helix</keyword>
<accession>A0A1X2YSS9</accession>
<dbReference type="InterPro" id="IPR050833">
    <property type="entry name" value="Poly_Biosynth_Transport"/>
</dbReference>
<reference evidence="7 9" key="1">
    <citation type="journal article" date="2016" name="Sci. Rep.">
        <title>Evaluation of genetic diversity among strains of the human gut commensal Bifidobacterium adolescentis.</title>
        <authorList>
            <person name="Duranti S."/>
            <person name="Milani C."/>
            <person name="Lugli G.A."/>
            <person name="Mancabelli L."/>
            <person name="Turroni F."/>
            <person name="Ferrario C."/>
            <person name="Mangifesta M."/>
            <person name="Viappiani A."/>
            <person name="Sanchez B."/>
            <person name="Margolles A."/>
            <person name="van Sinderen D."/>
            <person name="Ventura M."/>
        </authorList>
    </citation>
    <scope>NUCLEOTIDE SEQUENCE [LARGE SCALE GENOMIC DNA]</scope>
    <source>
        <strain evidence="8">703B</strain>
        <strain evidence="7 9">AL46-7</strain>
    </source>
</reference>
<protein>
    <submittedName>
        <fullName evidence="8">Oligosaccharide flippase family protein</fullName>
    </submittedName>
    <submittedName>
        <fullName evidence="7">Polysaccharide biosynthesis protein</fullName>
    </submittedName>
</protein>
<dbReference type="EMBL" id="CP133648">
    <property type="protein sequence ID" value="WNE85088.1"/>
    <property type="molecule type" value="Genomic_DNA"/>
</dbReference>